<dbReference type="EMBL" id="JBHYPX010000002">
    <property type="protein sequence ID" value="MFE1350735.1"/>
    <property type="molecule type" value="Genomic_DNA"/>
</dbReference>
<evidence type="ECO:0000313" key="3">
    <source>
        <dbReference type="EMBL" id="MFE1350735.1"/>
    </source>
</evidence>
<dbReference type="SUPFAM" id="SSF56281">
    <property type="entry name" value="Metallo-hydrolase/oxidoreductase"/>
    <property type="match status" value="1"/>
</dbReference>
<feature type="domain" description="Metallo-beta-lactamase" evidence="2">
    <location>
        <begin position="5"/>
        <end position="70"/>
    </location>
</feature>
<dbReference type="Pfam" id="PF00753">
    <property type="entry name" value="Lactamase_B"/>
    <property type="match status" value="1"/>
</dbReference>
<evidence type="ECO:0000313" key="4">
    <source>
        <dbReference type="Proteomes" id="UP001599542"/>
    </source>
</evidence>
<evidence type="ECO:0000259" key="2">
    <source>
        <dbReference type="Pfam" id="PF00753"/>
    </source>
</evidence>
<feature type="region of interest" description="Disordered" evidence="1">
    <location>
        <begin position="124"/>
        <end position="166"/>
    </location>
</feature>
<dbReference type="InterPro" id="IPR036866">
    <property type="entry name" value="RibonucZ/Hydroxyglut_hydro"/>
</dbReference>
<keyword evidence="4" id="KW-1185">Reference proteome</keyword>
<proteinExistence type="predicted"/>
<dbReference type="RefSeq" id="WP_380317185.1">
    <property type="nucleotide sequence ID" value="NZ_JBHYPW010000003.1"/>
</dbReference>
<dbReference type="Proteomes" id="UP001599542">
    <property type="component" value="Unassembled WGS sequence"/>
</dbReference>
<feature type="compositionally biased region" description="Polar residues" evidence="1">
    <location>
        <begin position="156"/>
        <end position="166"/>
    </location>
</feature>
<dbReference type="InterPro" id="IPR001279">
    <property type="entry name" value="Metallo-B-lactamas"/>
</dbReference>
<accession>A0ABW6GDD1</accession>
<dbReference type="Gene3D" id="3.60.15.10">
    <property type="entry name" value="Ribonuclease Z/Hydroxyacylglutathione hydrolase-like"/>
    <property type="match status" value="1"/>
</dbReference>
<name>A0ABW6GDD1_9ACTN</name>
<organism evidence="3 4">
    <name type="scientific">Kitasatospora phosalacinea</name>
    <dbReference type="NCBI Taxonomy" id="2065"/>
    <lineage>
        <taxon>Bacteria</taxon>
        <taxon>Bacillati</taxon>
        <taxon>Actinomycetota</taxon>
        <taxon>Actinomycetes</taxon>
        <taxon>Kitasatosporales</taxon>
        <taxon>Streptomycetaceae</taxon>
        <taxon>Kitasatospora</taxon>
    </lineage>
</organism>
<reference evidence="3 4" key="1">
    <citation type="submission" date="2024-09" db="EMBL/GenBank/DDBJ databases">
        <title>The Natural Products Discovery Center: Release of the First 8490 Sequenced Strains for Exploring Actinobacteria Biosynthetic Diversity.</title>
        <authorList>
            <person name="Kalkreuter E."/>
            <person name="Kautsar S.A."/>
            <person name="Yang D."/>
            <person name="Bader C.D."/>
            <person name="Teijaro C.N."/>
            <person name="Fluegel L."/>
            <person name="Davis C.M."/>
            <person name="Simpson J.R."/>
            <person name="Lauterbach L."/>
            <person name="Steele A.D."/>
            <person name="Gui C."/>
            <person name="Meng S."/>
            <person name="Li G."/>
            <person name="Viehrig K."/>
            <person name="Ye F."/>
            <person name="Su P."/>
            <person name="Kiefer A.F."/>
            <person name="Nichols A."/>
            <person name="Cepeda A.J."/>
            <person name="Yan W."/>
            <person name="Fan B."/>
            <person name="Jiang Y."/>
            <person name="Adhikari A."/>
            <person name="Zheng C.-J."/>
            <person name="Schuster L."/>
            <person name="Cowan T.M."/>
            <person name="Smanski M.J."/>
            <person name="Chevrette M.G."/>
            <person name="De Carvalho L.P.S."/>
            <person name="Shen B."/>
        </authorList>
    </citation>
    <scope>NUCLEOTIDE SEQUENCE [LARGE SCALE GENOMIC DNA]</scope>
    <source>
        <strain evidence="3 4">NPDC058753</strain>
    </source>
</reference>
<feature type="compositionally biased region" description="Polar residues" evidence="1">
    <location>
        <begin position="126"/>
        <end position="136"/>
    </location>
</feature>
<comment type="caution">
    <text evidence="3">The sequence shown here is derived from an EMBL/GenBank/DDBJ whole genome shotgun (WGS) entry which is preliminary data.</text>
</comment>
<sequence>MAGLGLIGRSLDDLRAVLVTHGHPDHLGLAGPLAERPGPVRAAFGHLDPPGPLRVVGDVQRPSGGELLRVHHVDLGPAPHPVRGASLGGDRRSQRALHVQPGASAAALVRQAGGDQGGPGVRFPTMANSSNPTQNIPPLLPLGAHVPGARGRGSGSAVTSRAPNSV</sequence>
<gene>
    <name evidence="3" type="ORF">ACFW6T_01940</name>
</gene>
<evidence type="ECO:0000256" key="1">
    <source>
        <dbReference type="SAM" id="MobiDB-lite"/>
    </source>
</evidence>
<protein>
    <submittedName>
        <fullName evidence="3">MBL fold metallo-hydrolase</fullName>
    </submittedName>
</protein>